<evidence type="ECO:0000313" key="1">
    <source>
        <dbReference type="EMBL" id="KKK70318.1"/>
    </source>
</evidence>
<sequence>MIKFKEMESPESIWNDGFMFQWCCKCKALHVWHFHITRGRTEDKDFVTISVAGYPKLAKLRKFYEKAMKKVVI</sequence>
<reference evidence="1" key="1">
    <citation type="journal article" date="2015" name="Nature">
        <title>Complex archaea that bridge the gap between prokaryotes and eukaryotes.</title>
        <authorList>
            <person name="Spang A."/>
            <person name="Saw J.H."/>
            <person name="Jorgensen S.L."/>
            <person name="Zaremba-Niedzwiedzka K."/>
            <person name="Martijn J."/>
            <person name="Lind A.E."/>
            <person name="van Eijk R."/>
            <person name="Schleper C."/>
            <person name="Guy L."/>
            <person name="Ettema T.J."/>
        </authorList>
    </citation>
    <scope>NUCLEOTIDE SEQUENCE</scope>
</reference>
<dbReference type="AlphaFoldDB" id="A0A0F8XMV9"/>
<name>A0A0F8XMV9_9ZZZZ</name>
<gene>
    <name evidence="1" type="ORF">LCGC14_2925180</name>
</gene>
<dbReference type="EMBL" id="LAZR01058243">
    <property type="protein sequence ID" value="KKK70318.1"/>
    <property type="molecule type" value="Genomic_DNA"/>
</dbReference>
<accession>A0A0F8XMV9</accession>
<organism evidence="1">
    <name type="scientific">marine sediment metagenome</name>
    <dbReference type="NCBI Taxonomy" id="412755"/>
    <lineage>
        <taxon>unclassified sequences</taxon>
        <taxon>metagenomes</taxon>
        <taxon>ecological metagenomes</taxon>
    </lineage>
</organism>
<protein>
    <submittedName>
        <fullName evidence="1">Uncharacterized protein</fullName>
    </submittedName>
</protein>
<proteinExistence type="predicted"/>
<comment type="caution">
    <text evidence="1">The sequence shown here is derived from an EMBL/GenBank/DDBJ whole genome shotgun (WGS) entry which is preliminary data.</text>
</comment>